<dbReference type="Pfam" id="PF02449">
    <property type="entry name" value="Glyco_hydro_42"/>
    <property type="match status" value="1"/>
</dbReference>
<evidence type="ECO:0000259" key="12">
    <source>
        <dbReference type="Pfam" id="PF02449"/>
    </source>
</evidence>
<dbReference type="InterPro" id="IPR029062">
    <property type="entry name" value="Class_I_gatase-like"/>
</dbReference>
<dbReference type="Gene3D" id="2.60.40.1180">
    <property type="entry name" value="Golgi alpha-mannosidase II"/>
    <property type="match status" value="1"/>
</dbReference>
<keyword evidence="16" id="KW-1185">Reference proteome</keyword>
<feature type="active site" description="Nucleophile" evidence="9">
    <location>
        <position position="323"/>
    </location>
</feature>
<evidence type="ECO:0000259" key="13">
    <source>
        <dbReference type="Pfam" id="PF08532"/>
    </source>
</evidence>
<dbReference type="Gene3D" id="3.40.50.880">
    <property type="match status" value="1"/>
</dbReference>
<dbReference type="SUPFAM" id="SSF52317">
    <property type="entry name" value="Class I glutamine amidotransferase-like"/>
    <property type="match status" value="1"/>
</dbReference>
<dbReference type="EMBL" id="SRXT01000001">
    <property type="protein sequence ID" value="TGX55712.1"/>
    <property type="molecule type" value="Genomic_DNA"/>
</dbReference>
<feature type="domain" description="Beta-galactosidase C-terminal" evidence="14">
    <location>
        <begin position="626"/>
        <end position="680"/>
    </location>
</feature>
<dbReference type="InterPro" id="IPR013780">
    <property type="entry name" value="Glyco_hydro_b"/>
</dbReference>
<dbReference type="EC" id="3.2.1.23" evidence="3 8"/>
<dbReference type="InterPro" id="IPR013738">
    <property type="entry name" value="Beta_galactosidase_Trimer"/>
</dbReference>
<comment type="catalytic activity">
    <reaction evidence="1 8">
        <text>Hydrolysis of terminal non-reducing beta-D-galactose residues in beta-D-galactosides.</text>
        <dbReference type="EC" id="3.2.1.23"/>
    </reaction>
</comment>
<keyword evidence="4" id="KW-0479">Metal-binding</keyword>
<organism evidence="15 16">
    <name type="scientific">Sphingomonas gei</name>
    <dbReference type="NCBI Taxonomy" id="1395960"/>
    <lineage>
        <taxon>Bacteria</taxon>
        <taxon>Pseudomonadati</taxon>
        <taxon>Pseudomonadota</taxon>
        <taxon>Alphaproteobacteria</taxon>
        <taxon>Sphingomonadales</taxon>
        <taxon>Sphingomonadaceae</taxon>
        <taxon>Sphingomonas</taxon>
    </lineage>
</organism>
<comment type="caution">
    <text evidence="15">The sequence shown here is derived from an EMBL/GenBank/DDBJ whole genome shotgun (WGS) entry which is preliminary data.</text>
</comment>
<evidence type="ECO:0000256" key="2">
    <source>
        <dbReference type="ARBA" id="ARBA00005940"/>
    </source>
</evidence>
<dbReference type="Proteomes" id="UP000306147">
    <property type="component" value="Unassembled WGS sequence"/>
</dbReference>
<comment type="similarity">
    <text evidence="2 8">Belongs to the glycosyl hydrolase 42 family.</text>
</comment>
<dbReference type="InterPro" id="IPR013529">
    <property type="entry name" value="Glyco_hydro_42_N"/>
</dbReference>
<dbReference type="RefSeq" id="WP_135961911.1">
    <property type="nucleotide sequence ID" value="NZ_SRXT01000001.1"/>
</dbReference>
<feature type="active site" description="Proton donor" evidence="9">
    <location>
        <position position="172"/>
    </location>
</feature>
<proteinExistence type="inferred from homology"/>
<dbReference type="OrthoDB" id="9800974at2"/>
<evidence type="ECO:0000256" key="7">
    <source>
        <dbReference type="ARBA" id="ARBA00023295"/>
    </source>
</evidence>
<reference evidence="15 16" key="1">
    <citation type="submission" date="2019-04" db="EMBL/GenBank/DDBJ databases">
        <title>Sphingomonas psychrotolerans sp. nov., isolated from soil in the Tianshan Mountains, Xinjiang, China.</title>
        <authorList>
            <person name="Luo Y."/>
            <person name="Sheng H."/>
        </authorList>
    </citation>
    <scope>NUCLEOTIDE SEQUENCE [LARGE SCALE GENOMIC DNA]</scope>
    <source>
        <strain evidence="15 16">ZFGT-11</strain>
    </source>
</reference>
<dbReference type="InterPro" id="IPR017853">
    <property type="entry name" value="GH"/>
</dbReference>
<keyword evidence="6" id="KW-0862">Zinc</keyword>
<dbReference type="SUPFAM" id="SSF51445">
    <property type="entry name" value="(Trans)glycosidases"/>
    <property type="match status" value="1"/>
</dbReference>
<feature type="chain" id="PRO_5020290265" description="Beta-galactosidase" evidence="11">
    <location>
        <begin position="19"/>
        <end position="685"/>
    </location>
</feature>
<evidence type="ECO:0000313" key="16">
    <source>
        <dbReference type="Proteomes" id="UP000306147"/>
    </source>
</evidence>
<feature type="domain" description="Beta-galactosidase trimerisation" evidence="13">
    <location>
        <begin position="413"/>
        <end position="613"/>
    </location>
</feature>
<name>A0A4V3QZV4_9SPHN</name>
<feature type="signal peptide" evidence="11">
    <location>
        <begin position="1"/>
        <end position="18"/>
    </location>
</feature>
<evidence type="ECO:0000256" key="10">
    <source>
        <dbReference type="PIRSR" id="PIRSR001084-2"/>
    </source>
</evidence>
<evidence type="ECO:0000256" key="6">
    <source>
        <dbReference type="ARBA" id="ARBA00022833"/>
    </source>
</evidence>
<evidence type="ECO:0000256" key="11">
    <source>
        <dbReference type="SAM" id="SignalP"/>
    </source>
</evidence>
<evidence type="ECO:0000256" key="1">
    <source>
        <dbReference type="ARBA" id="ARBA00001412"/>
    </source>
</evidence>
<dbReference type="GO" id="GO:0006012">
    <property type="term" value="P:galactose metabolic process"/>
    <property type="evidence" value="ECO:0007669"/>
    <property type="project" value="InterPro"/>
</dbReference>
<feature type="binding site" evidence="10">
    <location>
        <position position="133"/>
    </location>
    <ligand>
        <name>substrate</name>
    </ligand>
</feature>
<dbReference type="Pfam" id="PF08532">
    <property type="entry name" value="Glyco_hydro_42M"/>
    <property type="match status" value="1"/>
</dbReference>
<evidence type="ECO:0000256" key="9">
    <source>
        <dbReference type="PIRSR" id="PIRSR001084-1"/>
    </source>
</evidence>
<dbReference type="Gene3D" id="3.20.20.80">
    <property type="entry name" value="Glycosidases"/>
    <property type="match status" value="1"/>
</dbReference>
<evidence type="ECO:0000256" key="4">
    <source>
        <dbReference type="ARBA" id="ARBA00022723"/>
    </source>
</evidence>
<feature type="binding site" evidence="10">
    <location>
        <position position="331"/>
    </location>
    <ligand>
        <name>substrate</name>
    </ligand>
</feature>
<gene>
    <name evidence="15" type="ORF">E5A73_00825</name>
</gene>
<dbReference type="CDD" id="cd03143">
    <property type="entry name" value="A4_beta-galactosidase_middle_domain"/>
    <property type="match status" value="1"/>
</dbReference>
<dbReference type="GO" id="GO:0046872">
    <property type="term" value="F:metal ion binding"/>
    <property type="evidence" value="ECO:0007669"/>
    <property type="project" value="UniProtKB-KW"/>
</dbReference>
<evidence type="ECO:0000256" key="3">
    <source>
        <dbReference type="ARBA" id="ARBA00012756"/>
    </source>
</evidence>
<keyword evidence="5 8" id="KW-0378">Hydrolase</keyword>
<dbReference type="GO" id="GO:0004565">
    <property type="term" value="F:beta-galactosidase activity"/>
    <property type="evidence" value="ECO:0007669"/>
    <property type="project" value="UniProtKB-EC"/>
</dbReference>
<protein>
    <recommendedName>
        <fullName evidence="3 8">Beta-galactosidase</fullName>
        <shortName evidence="8">Beta-gal</shortName>
        <ecNumber evidence="3 8">3.2.1.23</ecNumber>
    </recommendedName>
</protein>
<evidence type="ECO:0000256" key="8">
    <source>
        <dbReference type="PIRNR" id="PIRNR001084"/>
    </source>
</evidence>
<dbReference type="AlphaFoldDB" id="A0A4V3QZV4"/>
<dbReference type="Pfam" id="PF08533">
    <property type="entry name" value="Glyco_hydro_42C"/>
    <property type="match status" value="1"/>
</dbReference>
<dbReference type="InterPro" id="IPR013739">
    <property type="entry name" value="Beta_galactosidase_C"/>
</dbReference>
<evidence type="ECO:0000256" key="5">
    <source>
        <dbReference type="ARBA" id="ARBA00022801"/>
    </source>
</evidence>
<feature type="binding site" evidence="10">
    <location>
        <position position="171"/>
    </location>
    <ligand>
        <name>substrate</name>
    </ligand>
</feature>
<keyword evidence="7 8" id="KW-0326">Glycosidase</keyword>
<dbReference type="PANTHER" id="PTHR36447:SF2">
    <property type="entry name" value="BETA-GALACTOSIDASE YESZ"/>
    <property type="match status" value="1"/>
</dbReference>
<dbReference type="PIRSF" id="PIRSF001084">
    <property type="entry name" value="B-galactosidase"/>
    <property type="match status" value="1"/>
</dbReference>
<evidence type="ECO:0000259" key="14">
    <source>
        <dbReference type="Pfam" id="PF08533"/>
    </source>
</evidence>
<evidence type="ECO:0000313" key="15">
    <source>
        <dbReference type="EMBL" id="TGX55712.1"/>
    </source>
</evidence>
<keyword evidence="11" id="KW-0732">Signal</keyword>
<dbReference type="InterPro" id="IPR003476">
    <property type="entry name" value="Glyco_hydro_42"/>
</dbReference>
<sequence length="685" mass="76341">MTRALLAIALAFAAPAAADPRPAPTVQSERLWLGSAWYPEQWPEAAWERDIVLMKQQGANVVRIGEFAWARMEPAEGRIDLDWMARAIALARKHGLKVVLCTPTNTPPAWLTSAYPDTLRIDGAGVQLGHGGRRQFSISSPRYRELSRKIVTAMAERFGSDPDVIGWQIDNEYTDESYDPSARAAWVEWLKERFGTLDALNTAWTTQYWSQTYGDWAQVPFNDKPGNPGWMLELKRFITSTWVGFQKNQLDTIRAHAAPRQFVTANLGGLGWANRFDRYAINRDLDMASWDNYVGTGHLEPYRNGATHDLARGWKRKNFWVMEAQPGFVNWAPVSNILDRGETRAMAWHMIGHGADAVLWWQWRPALNGQEQYHGALVGPDGAPLPFYEEAAELGRDFARASKEVVGTQPVSRVAILQDYDSRWAIDFQLHHRDYDQIKLLLDYYRPLKDRLGAVDIVEAAGPLDNYKLAFAPSLNIITDEMASKLSAWVRDGGHLVLGPRSGMKDGHNRLTVQRQPGPLAELLGGRVEQFYALDEQVPVSGADGSATARIWAEQLSTKAADTQVLMRYGKSNGWLDGQPAAITRAVGKGRITYLGTMLDDVAMRRFVEGQVQGADVAMLDRLPEGVERMTRTGKGREITIFVNHGKTPRTIALPAPLRDVLRGGTVREVSLGAYGVAVLGTGAR</sequence>
<dbReference type="GO" id="GO:0009341">
    <property type="term" value="C:beta-galactosidase complex"/>
    <property type="evidence" value="ECO:0007669"/>
    <property type="project" value="InterPro"/>
</dbReference>
<feature type="domain" description="Glycoside hydrolase family 42 N-terminal" evidence="12">
    <location>
        <begin position="37"/>
        <end position="399"/>
    </location>
</feature>
<accession>A0A4V3QZV4</accession>
<dbReference type="PANTHER" id="PTHR36447">
    <property type="entry name" value="BETA-GALACTOSIDASE GANA"/>
    <property type="match status" value="1"/>
</dbReference>